<dbReference type="InterPro" id="IPR046977">
    <property type="entry name" value="RsmC/RlmG"/>
</dbReference>
<dbReference type="PROSITE" id="PS00092">
    <property type="entry name" value="N6_MTASE"/>
    <property type="match status" value="1"/>
</dbReference>
<evidence type="ECO:0000256" key="1">
    <source>
        <dbReference type="ARBA" id="ARBA00022490"/>
    </source>
</evidence>
<dbReference type="EC" id="2.1.1.172" evidence="7"/>
<organism evidence="7 8">
    <name type="scientific">Botrimarina colliarenosi</name>
    <dbReference type="NCBI Taxonomy" id="2528001"/>
    <lineage>
        <taxon>Bacteria</taxon>
        <taxon>Pseudomonadati</taxon>
        <taxon>Planctomycetota</taxon>
        <taxon>Planctomycetia</taxon>
        <taxon>Pirellulales</taxon>
        <taxon>Lacipirellulaceae</taxon>
        <taxon>Botrimarina</taxon>
    </lineage>
</organism>
<evidence type="ECO:0000256" key="5">
    <source>
        <dbReference type="ARBA" id="ARBA00022691"/>
    </source>
</evidence>
<dbReference type="Gene3D" id="3.40.50.150">
    <property type="entry name" value="Vaccinia Virus protein VP39"/>
    <property type="match status" value="1"/>
</dbReference>
<proteinExistence type="predicted"/>
<feature type="domain" description="Methyltransferase small" evidence="6">
    <location>
        <begin position="173"/>
        <end position="333"/>
    </location>
</feature>
<evidence type="ECO:0000313" key="7">
    <source>
        <dbReference type="EMBL" id="TWT98121.1"/>
    </source>
</evidence>
<evidence type="ECO:0000256" key="4">
    <source>
        <dbReference type="ARBA" id="ARBA00022679"/>
    </source>
</evidence>
<keyword evidence="4 7" id="KW-0808">Transferase</keyword>
<dbReference type="RefSeq" id="WP_146445002.1">
    <property type="nucleotide sequence ID" value="NZ_SJPR01000002.1"/>
</dbReference>
<dbReference type="AlphaFoldDB" id="A0A5C6AGD6"/>
<gene>
    <name evidence="7" type="primary">rsmC</name>
    <name evidence="7" type="ORF">Pla108_22780</name>
</gene>
<dbReference type="InterPro" id="IPR029063">
    <property type="entry name" value="SAM-dependent_MTases_sf"/>
</dbReference>
<dbReference type="OrthoDB" id="9764961at2"/>
<dbReference type="PANTHER" id="PTHR47816:SF4">
    <property type="entry name" value="RIBOSOMAL RNA SMALL SUBUNIT METHYLTRANSFERASE C"/>
    <property type="match status" value="1"/>
</dbReference>
<accession>A0A5C6AGD6</accession>
<evidence type="ECO:0000256" key="3">
    <source>
        <dbReference type="ARBA" id="ARBA00022603"/>
    </source>
</evidence>
<evidence type="ECO:0000259" key="6">
    <source>
        <dbReference type="Pfam" id="PF05175"/>
    </source>
</evidence>
<name>A0A5C6AGD6_9BACT</name>
<evidence type="ECO:0000313" key="8">
    <source>
        <dbReference type="Proteomes" id="UP000317421"/>
    </source>
</evidence>
<comment type="caution">
    <text evidence="7">The sequence shown here is derived from an EMBL/GenBank/DDBJ whole genome shotgun (WGS) entry which is preliminary data.</text>
</comment>
<dbReference type="EMBL" id="SJPR01000002">
    <property type="protein sequence ID" value="TWT98121.1"/>
    <property type="molecule type" value="Genomic_DNA"/>
</dbReference>
<reference evidence="7 8" key="1">
    <citation type="submission" date="2019-02" db="EMBL/GenBank/DDBJ databases">
        <title>Deep-cultivation of Planctomycetes and their phenomic and genomic characterization uncovers novel biology.</title>
        <authorList>
            <person name="Wiegand S."/>
            <person name="Jogler M."/>
            <person name="Boedeker C."/>
            <person name="Pinto D."/>
            <person name="Vollmers J."/>
            <person name="Rivas-Marin E."/>
            <person name="Kohn T."/>
            <person name="Peeters S.H."/>
            <person name="Heuer A."/>
            <person name="Rast P."/>
            <person name="Oberbeckmann S."/>
            <person name="Bunk B."/>
            <person name="Jeske O."/>
            <person name="Meyerdierks A."/>
            <person name="Storesund J.E."/>
            <person name="Kallscheuer N."/>
            <person name="Luecker S."/>
            <person name="Lage O.M."/>
            <person name="Pohl T."/>
            <person name="Merkel B.J."/>
            <person name="Hornburger P."/>
            <person name="Mueller R.-W."/>
            <person name="Bruemmer F."/>
            <person name="Labrenz M."/>
            <person name="Spormann A.M."/>
            <person name="Op Den Camp H."/>
            <person name="Overmann J."/>
            <person name="Amann R."/>
            <person name="Jetten M.S.M."/>
            <person name="Mascher T."/>
            <person name="Medema M.H."/>
            <person name="Devos D.P."/>
            <person name="Kaster A.-K."/>
            <person name="Ovreas L."/>
            <person name="Rohde M."/>
            <person name="Galperin M.Y."/>
            <person name="Jogler C."/>
        </authorList>
    </citation>
    <scope>NUCLEOTIDE SEQUENCE [LARGE SCALE GENOMIC DNA]</scope>
    <source>
        <strain evidence="7 8">Pla108</strain>
    </source>
</reference>
<protein>
    <submittedName>
        <fullName evidence="7">Ribosomal RNA small subunit methyltransferase C</fullName>
        <ecNumber evidence="7">2.1.1.172</ecNumber>
    </submittedName>
</protein>
<keyword evidence="5" id="KW-0949">S-adenosyl-L-methionine</keyword>
<dbReference type="GO" id="GO:0003676">
    <property type="term" value="F:nucleic acid binding"/>
    <property type="evidence" value="ECO:0007669"/>
    <property type="project" value="InterPro"/>
</dbReference>
<dbReference type="CDD" id="cd02440">
    <property type="entry name" value="AdoMet_MTases"/>
    <property type="match status" value="1"/>
</dbReference>
<dbReference type="Proteomes" id="UP000317421">
    <property type="component" value="Unassembled WGS sequence"/>
</dbReference>
<dbReference type="SUPFAM" id="SSF53335">
    <property type="entry name" value="S-adenosyl-L-methionine-dependent methyltransferases"/>
    <property type="match status" value="2"/>
</dbReference>
<keyword evidence="3 7" id="KW-0489">Methyltransferase</keyword>
<sequence>MPHPAEERVLEIAADFAGDRILGVTIARAAALAELATARPSARVVGWLRDQYRASLVSDGPDNLQIVCAADPPDDQIDLAVLPSSMRGEAELTRETLQEALHRLRIGGVLVAASDNPRDAWLRQQMDALLPGVRLHRFADAVVYSATKKQPLRKRRDFSCEFPYRDGDRLLKAVTRPGVFAHRRVDPGARQLLAAAVVGAGERVLEIGCGAGTVALALAAREPTAHVHAVDSDARAVECTERGVALNGLANVTVELNAFGDYRDAGVYDLAVTNPPYYADNQIAARMLDAAHESLRPGGQLLAVTKTPAWYETQLATIAWRGVRFTESKRYWIVAATRP</sequence>
<dbReference type="GO" id="GO:0052914">
    <property type="term" value="F:16S rRNA (guanine(1207)-N(2))-methyltransferase activity"/>
    <property type="evidence" value="ECO:0007669"/>
    <property type="project" value="UniProtKB-EC"/>
</dbReference>
<evidence type="ECO:0000256" key="2">
    <source>
        <dbReference type="ARBA" id="ARBA00022552"/>
    </source>
</evidence>
<keyword evidence="8" id="KW-1185">Reference proteome</keyword>
<keyword evidence="2" id="KW-0698">rRNA processing</keyword>
<dbReference type="PANTHER" id="PTHR47816">
    <property type="entry name" value="RIBOSOMAL RNA SMALL SUBUNIT METHYLTRANSFERASE C"/>
    <property type="match status" value="1"/>
</dbReference>
<keyword evidence="1" id="KW-0963">Cytoplasm</keyword>
<dbReference type="InterPro" id="IPR007848">
    <property type="entry name" value="Small_mtfrase_dom"/>
</dbReference>
<dbReference type="InterPro" id="IPR002052">
    <property type="entry name" value="DNA_methylase_N6_adenine_CS"/>
</dbReference>
<dbReference type="Pfam" id="PF05175">
    <property type="entry name" value="MTS"/>
    <property type="match status" value="1"/>
</dbReference>